<dbReference type="STRING" id="5888.A0BJ52"/>
<evidence type="ECO:0000256" key="4">
    <source>
        <dbReference type="ARBA" id="ARBA00022448"/>
    </source>
</evidence>
<evidence type="ECO:0000256" key="6">
    <source>
        <dbReference type="ARBA" id="ARBA00022723"/>
    </source>
</evidence>
<protein>
    <recommendedName>
        <fullName evidence="13">Pex N-terminal domain-containing protein</fullName>
    </recommendedName>
</protein>
<accession>A0BJ52</accession>
<keyword evidence="8" id="KW-0862">Zinc</keyword>
<dbReference type="KEGG" id="ptm:GSPATT00004942001"/>
<keyword evidence="5" id="KW-0812">Transmembrane</keyword>
<dbReference type="InterPro" id="IPR006845">
    <property type="entry name" value="Pex_N"/>
</dbReference>
<keyword evidence="11" id="KW-0472">Membrane</keyword>
<feature type="domain" description="Pex N-terminal" evidence="13">
    <location>
        <begin position="20"/>
        <end position="172"/>
    </location>
</feature>
<dbReference type="InParanoid" id="A0BJ52"/>
<evidence type="ECO:0000256" key="9">
    <source>
        <dbReference type="ARBA" id="ARBA00022927"/>
    </source>
</evidence>
<keyword evidence="10" id="KW-1133">Transmembrane helix</keyword>
<dbReference type="Proteomes" id="UP000000600">
    <property type="component" value="Unassembled WGS sequence"/>
</dbReference>
<dbReference type="PANTHER" id="PTHR12888">
    <property type="entry name" value="PEROXISOME ASSEMBLY PROTEIN 12 PEROXIN-12"/>
    <property type="match status" value="1"/>
</dbReference>
<keyword evidence="6" id="KW-0479">Metal-binding</keyword>
<gene>
    <name evidence="14" type="ORF">GSPATT00004942001</name>
</gene>
<organism evidence="14 15">
    <name type="scientific">Paramecium tetraurelia</name>
    <dbReference type="NCBI Taxonomy" id="5888"/>
    <lineage>
        <taxon>Eukaryota</taxon>
        <taxon>Sar</taxon>
        <taxon>Alveolata</taxon>
        <taxon>Ciliophora</taxon>
        <taxon>Intramacronucleata</taxon>
        <taxon>Oligohymenophorea</taxon>
        <taxon>Peniculida</taxon>
        <taxon>Parameciidae</taxon>
        <taxon>Paramecium</taxon>
    </lineage>
</organism>
<evidence type="ECO:0000256" key="2">
    <source>
        <dbReference type="ARBA" id="ARBA00004906"/>
    </source>
</evidence>
<keyword evidence="4" id="KW-0813">Transport</keyword>
<evidence type="ECO:0000256" key="8">
    <source>
        <dbReference type="ARBA" id="ARBA00022833"/>
    </source>
</evidence>
<proteinExistence type="inferred from homology"/>
<keyword evidence="12" id="KW-0576">Peroxisome</keyword>
<dbReference type="GO" id="GO:0004842">
    <property type="term" value="F:ubiquitin-protein transferase activity"/>
    <property type="evidence" value="ECO:0000318"/>
    <property type="project" value="GO_Central"/>
</dbReference>
<dbReference type="PANTHER" id="PTHR12888:SF0">
    <property type="entry name" value="PEROXISOME ASSEMBLY PROTEIN 12"/>
    <property type="match status" value="1"/>
</dbReference>
<dbReference type="InterPro" id="IPR017375">
    <property type="entry name" value="PEX12"/>
</dbReference>
<evidence type="ECO:0000256" key="10">
    <source>
        <dbReference type="ARBA" id="ARBA00022989"/>
    </source>
</evidence>
<dbReference type="GO" id="GO:1990429">
    <property type="term" value="C:peroxisomal importomer complex"/>
    <property type="evidence" value="ECO:0000318"/>
    <property type="project" value="GO_Central"/>
</dbReference>
<evidence type="ECO:0000313" key="15">
    <source>
        <dbReference type="Proteomes" id="UP000000600"/>
    </source>
</evidence>
<dbReference type="GO" id="GO:0005778">
    <property type="term" value="C:peroxisomal membrane"/>
    <property type="evidence" value="ECO:0000318"/>
    <property type="project" value="GO_Central"/>
</dbReference>
<sequence>MDSRTEFDGRIHFFEYFSLEKFEESLRNALQYSIGIITQQDRFIQYYQYSKEIAYLIEFCINLPYALKYNASYAEYFYGFFLSEQKQNNKVKRVLTLMLRIMIPYVLQKLHEYSNNPNQDRKKKIIQWLYRGFKLIDISMKFQYLLNDEQKSYAVFYYFIRQDLIRFKMESPYKYGMLFVYLGLKFLDFYFSKKNNNVQQKNQVIQAPKQVDAKNVQKYCPKCKRIPQIPSVLKTTGYVYCLECLQQMVIKNEITNHHIIKLF</sequence>
<evidence type="ECO:0000313" key="14">
    <source>
        <dbReference type="EMBL" id="CAK58569.1"/>
    </source>
</evidence>
<keyword evidence="15" id="KW-1185">Reference proteome</keyword>
<dbReference type="eggNOG" id="KOG0826">
    <property type="taxonomic scope" value="Eukaryota"/>
</dbReference>
<evidence type="ECO:0000256" key="1">
    <source>
        <dbReference type="ARBA" id="ARBA00004585"/>
    </source>
</evidence>
<keyword evidence="9" id="KW-0653">Protein transport</keyword>
<dbReference type="EMBL" id="CT867997">
    <property type="protein sequence ID" value="CAK58569.1"/>
    <property type="molecule type" value="Genomic_DNA"/>
</dbReference>
<evidence type="ECO:0000256" key="12">
    <source>
        <dbReference type="ARBA" id="ARBA00023140"/>
    </source>
</evidence>
<dbReference type="Pfam" id="PF04757">
    <property type="entry name" value="Pex2_Pex12"/>
    <property type="match status" value="1"/>
</dbReference>
<comment type="similarity">
    <text evidence="3">Belongs to the pex2/pex10/pex12 family.</text>
</comment>
<comment type="pathway">
    <text evidence="2">Protein modification; protein ubiquitination.</text>
</comment>
<evidence type="ECO:0000256" key="3">
    <source>
        <dbReference type="ARBA" id="ARBA00008704"/>
    </source>
</evidence>
<comment type="subcellular location">
    <subcellularLocation>
        <location evidence="1">Peroxisome membrane</location>
        <topology evidence="1">Multi-pass membrane protein</topology>
    </subcellularLocation>
</comment>
<reference evidence="14 15" key="1">
    <citation type="journal article" date="2006" name="Nature">
        <title>Global trends of whole-genome duplications revealed by the ciliate Paramecium tetraurelia.</title>
        <authorList>
            <consortium name="Genoscope"/>
            <person name="Aury J.-M."/>
            <person name="Jaillon O."/>
            <person name="Duret L."/>
            <person name="Noel B."/>
            <person name="Jubin C."/>
            <person name="Porcel B.M."/>
            <person name="Segurens B."/>
            <person name="Daubin V."/>
            <person name="Anthouard V."/>
            <person name="Aiach N."/>
            <person name="Arnaiz O."/>
            <person name="Billaut A."/>
            <person name="Beisson J."/>
            <person name="Blanc I."/>
            <person name="Bouhouche K."/>
            <person name="Camara F."/>
            <person name="Duharcourt S."/>
            <person name="Guigo R."/>
            <person name="Gogendeau D."/>
            <person name="Katinka M."/>
            <person name="Keller A.-M."/>
            <person name="Kissmehl R."/>
            <person name="Klotz C."/>
            <person name="Koll F."/>
            <person name="Le Moue A."/>
            <person name="Lepere C."/>
            <person name="Malinsky S."/>
            <person name="Nowacki M."/>
            <person name="Nowak J.K."/>
            <person name="Plattner H."/>
            <person name="Poulain J."/>
            <person name="Ruiz F."/>
            <person name="Serrano V."/>
            <person name="Zagulski M."/>
            <person name="Dessen P."/>
            <person name="Betermier M."/>
            <person name="Weissenbach J."/>
            <person name="Scarpelli C."/>
            <person name="Schachter V."/>
            <person name="Sperling L."/>
            <person name="Meyer E."/>
            <person name="Cohen J."/>
            <person name="Wincker P."/>
        </authorList>
    </citation>
    <scope>NUCLEOTIDE SEQUENCE [LARGE SCALE GENOMIC DNA]</scope>
    <source>
        <strain evidence="14 15">Stock d4-2</strain>
    </source>
</reference>
<evidence type="ECO:0000256" key="11">
    <source>
        <dbReference type="ARBA" id="ARBA00023136"/>
    </source>
</evidence>
<dbReference type="GO" id="GO:0006513">
    <property type="term" value="P:protein monoubiquitination"/>
    <property type="evidence" value="ECO:0000318"/>
    <property type="project" value="GO_Central"/>
</dbReference>
<keyword evidence="7" id="KW-0863">Zinc-finger</keyword>
<name>A0BJ52_PARTE</name>
<dbReference type="AlphaFoldDB" id="A0BJ52"/>
<dbReference type="HOGENOM" id="CLU_1059424_0_0_1"/>
<evidence type="ECO:0000256" key="7">
    <source>
        <dbReference type="ARBA" id="ARBA00022771"/>
    </source>
</evidence>
<evidence type="ECO:0000259" key="13">
    <source>
        <dbReference type="Pfam" id="PF04757"/>
    </source>
</evidence>
<dbReference type="RefSeq" id="XP_001425967.1">
    <property type="nucleotide sequence ID" value="XM_001425930.1"/>
</dbReference>
<dbReference type="OrthoDB" id="293451at2759"/>
<dbReference type="GO" id="GO:0016558">
    <property type="term" value="P:protein import into peroxisome matrix"/>
    <property type="evidence" value="ECO:0000318"/>
    <property type="project" value="GO_Central"/>
</dbReference>
<dbReference type="OMA" id="RIHFFEY"/>
<dbReference type="GeneID" id="5011751"/>
<dbReference type="GO" id="GO:0008270">
    <property type="term" value="F:zinc ion binding"/>
    <property type="evidence" value="ECO:0007669"/>
    <property type="project" value="UniProtKB-KW"/>
</dbReference>
<evidence type="ECO:0000256" key="5">
    <source>
        <dbReference type="ARBA" id="ARBA00022692"/>
    </source>
</evidence>